<dbReference type="InterPro" id="IPR039018">
    <property type="entry name" value="VapC20-like"/>
</dbReference>
<gene>
    <name evidence="2" type="ORF">A3D04_00190</name>
</gene>
<protein>
    <recommendedName>
        <fullName evidence="1">PIN domain-containing protein</fullName>
    </recommendedName>
</protein>
<accession>A0A1F5G8W8</accession>
<dbReference type="InterPro" id="IPR029060">
    <property type="entry name" value="PIN-like_dom_sf"/>
</dbReference>
<dbReference type="STRING" id="1797714.A3D04_00190"/>
<sequence length="142" mass="16167">MSKPIILDTSAFISLGNIDDSNYEKARSIGKDIEEKKLNIVVPGEIFTEIINVVGKKIGHRAAILQSEKILKSESFTIAETTHQIRMEALEKFARQPKSVSFTDCIVMAFADEYETREIFGFDDVFRKNGYIRFGIDKLRTK</sequence>
<name>A0A1F5G8W8_9BACT</name>
<dbReference type="EMBL" id="MFBD01000032">
    <property type="protein sequence ID" value="OGD88311.1"/>
    <property type="molecule type" value="Genomic_DNA"/>
</dbReference>
<dbReference type="SUPFAM" id="SSF88723">
    <property type="entry name" value="PIN domain-like"/>
    <property type="match status" value="1"/>
</dbReference>
<reference evidence="2 3" key="1">
    <citation type="journal article" date="2016" name="Nat. Commun.">
        <title>Thousands of microbial genomes shed light on interconnected biogeochemical processes in an aquifer system.</title>
        <authorList>
            <person name="Anantharaman K."/>
            <person name="Brown C.T."/>
            <person name="Hug L.A."/>
            <person name="Sharon I."/>
            <person name="Castelle C.J."/>
            <person name="Probst A.J."/>
            <person name="Thomas B.C."/>
            <person name="Singh A."/>
            <person name="Wilkins M.J."/>
            <person name="Karaoz U."/>
            <person name="Brodie E.L."/>
            <person name="Williams K.H."/>
            <person name="Hubbard S.S."/>
            <person name="Banfield J.F."/>
        </authorList>
    </citation>
    <scope>NUCLEOTIDE SEQUENCE [LARGE SCALE GENOMIC DNA]</scope>
</reference>
<dbReference type="GO" id="GO:0004521">
    <property type="term" value="F:RNA endonuclease activity"/>
    <property type="evidence" value="ECO:0007669"/>
    <property type="project" value="InterPro"/>
</dbReference>
<dbReference type="PANTHER" id="PTHR42188:SF1">
    <property type="entry name" value="23S RRNA-SPECIFIC ENDONUCLEASE VAPC20"/>
    <property type="match status" value="1"/>
</dbReference>
<feature type="domain" description="PIN" evidence="1">
    <location>
        <begin position="5"/>
        <end position="128"/>
    </location>
</feature>
<dbReference type="Gene3D" id="3.40.50.1010">
    <property type="entry name" value="5'-nuclease"/>
    <property type="match status" value="1"/>
</dbReference>
<evidence type="ECO:0000313" key="2">
    <source>
        <dbReference type="EMBL" id="OGD88311.1"/>
    </source>
</evidence>
<dbReference type="PANTHER" id="PTHR42188">
    <property type="entry name" value="23S RRNA-SPECIFIC ENDONUCLEASE VAPC20"/>
    <property type="match status" value="1"/>
</dbReference>
<proteinExistence type="predicted"/>
<evidence type="ECO:0000259" key="1">
    <source>
        <dbReference type="Pfam" id="PF01850"/>
    </source>
</evidence>
<dbReference type="GO" id="GO:0016075">
    <property type="term" value="P:rRNA catabolic process"/>
    <property type="evidence" value="ECO:0007669"/>
    <property type="project" value="TreeGrafter"/>
</dbReference>
<evidence type="ECO:0000313" key="3">
    <source>
        <dbReference type="Proteomes" id="UP000177369"/>
    </source>
</evidence>
<dbReference type="Pfam" id="PF01850">
    <property type="entry name" value="PIN"/>
    <property type="match status" value="1"/>
</dbReference>
<dbReference type="InterPro" id="IPR002716">
    <property type="entry name" value="PIN_dom"/>
</dbReference>
<dbReference type="AlphaFoldDB" id="A0A1F5G8W8"/>
<comment type="caution">
    <text evidence="2">The sequence shown here is derived from an EMBL/GenBank/DDBJ whole genome shotgun (WGS) entry which is preliminary data.</text>
</comment>
<dbReference type="Proteomes" id="UP000177369">
    <property type="component" value="Unassembled WGS sequence"/>
</dbReference>
<organism evidence="2 3">
    <name type="scientific">Candidatus Curtissbacteria bacterium RIFCSPHIGHO2_02_FULL_40_16b</name>
    <dbReference type="NCBI Taxonomy" id="1797714"/>
    <lineage>
        <taxon>Bacteria</taxon>
        <taxon>Candidatus Curtissiibacteriota</taxon>
    </lineage>
</organism>